<dbReference type="Pfam" id="PF02182">
    <property type="entry name" value="SAD_SRA"/>
    <property type="match status" value="1"/>
</dbReference>
<evidence type="ECO:0000256" key="1">
    <source>
        <dbReference type="ARBA" id="ARBA00023242"/>
    </source>
</evidence>
<feature type="compositionally biased region" description="Polar residues" evidence="3">
    <location>
        <begin position="134"/>
        <end position="143"/>
    </location>
</feature>
<keyword evidence="1 2" id="KW-0539">Nucleus</keyword>
<dbReference type="GO" id="GO:0005634">
    <property type="term" value="C:nucleus"/>
    <property type="evidence" value="ECO:0007669"/>
    <property type="project" value="UniProtKB-SubCell"/>
</dbReference>
<evidence type="ECO:0000256" key="3">
    <source>
        <dbReference type="SAM" id="MobiDB-lite"/>
    </source>
</evidence>
<proteinExistence type="predicted"/>
<dbReference type="GO" id="GO:0061630">
    <property type="term" value="F:ubiquitin protein ligase activity"/>
    <property type="evidence" value="ECO:0007669"/>
    <property type="project" value="TreeGrafter"/>
</dbReference>
<dbReference type="SUPFAM" id="SSF88697">
    <property type="entry name" value="PUA domain-like"/>
    <property type="match status" value="1"/>
</dbReference>
<dbReference type="AlphaFoldDB" id="A0A5E4MLN4"/>
<dbReference type="PROSITE" id="PS51015">
    <property type="entry name" value="YDG"/>
    <property type="match status" value="1"/>
</dbReference>
<dbReference type="GO" id="GO:0016567">
    <property type="term" value="P:protein ubiquitination"/>
    <property type="evidence" value="ECO:0007669"/>
    <property type="project" value="TreeGrafter"/>
</dbReference>
<dbReference type="GO" id="GO:0044027">
    <property type="term" value="P:negative regulation of gene expression via chromosomal CpG island methylation"/>
    <property type="evidence" value="ECO:0007669"/>
    <property type="project" value="TreeGrafter"/>
</dbReference>
<evidence type="ECO:0000313" key="6">
    <source>
        <dbReference type="Proteomes" id="UP000325440"/>
    </source>
</evidence>
<dbReference type="OrthoDB" id="2270193at2759"/>
<dbReference type="EMBL" id="CABPRJ010000739">
    <property type="protein sequence ID" value="VVC31263.1"/>
    <property type="molecule type" value="Genomic_DNA"/>
</dbReference>
<dbReference type="PANTHER" id="PTHR14140:SF45">
    <property type="entry name" value="RING-TYPE E3 UBIQUITIN TRANSFERASE"/>
    <property type="match status" value="1"/>
</dbReference>
<dbReference type="PANTHER" id="PTHR14140">
    <property type="entry name" value="E3 UBIQUITIN-PROTEIN LIGASE UHRF-RELATED"/>
    <property type="match status" value="1"/>
</dbReference>
<comment type="subcellular location">
    <subcellularLocation>
        <location evidence="2">Nucleus</location>
    </subcellularLocation>
</comment>
<dbReference type="SMART" id="SM00466">
    <property type="entry name" value="SRA"/>
    <property type="match status" value="1"/>
</dbReference>
<gene>
    <name evidence="5" type="ORF">CINCED_3A000268</name>
</gene>
<feature type="compositionally biased region" description="Basic and acidic residues" evidence="3">
    <location>
        <begin position="120"/>
        <end position="130"/>
    </location>
</feature>
<feature type="non-terminal residue" evidence="5">
    <location>
        <position position="189"/>
    </location>
</feature>
<protein>
    <submittedName>
        <fullName evidence="5">SRA-YDG,PUA-like domain</fullName>
    </submittedName>
</protein>
<reference evidence="5 6" key="1">
    <citation type="submission" date="2019-08" db="EMBL/GenBank/DDBJ databases">
        <authorList>
            <person name="Alioto T."/>
            <person name="Alioto T."/>
            <person name="Gomez Garrido J."/>
        </authorList>
    </citation>
    <scope>NUCLEOTIDE SEQUENCE [LARGE SCALE GENOMIC DNA]</scope>
</reference>
<dbReference type="InterPro" id="IPR015947">
    <property type="entry name" value="PUA-like_sf"/>
</dbReference>
<dbReference type="InterPro" id="IPR045134">
    <property type="entry name" value="UHRF1/2-like"/>
</dbReference>
<keyword evidence="6" id="KW-1185">Reference proteome</keyword>
<dbReference type="Proteomes" id="UP000325440">
    <property type="component" value="Unassembled WGS sequence"/>
</dbReference>
<organism evidence="5 6">
    <name type="scientific">Cinara cedri</name>
    <dbReference type="NCBI Taxonomy" id="506608"/>
    <lineage>
        <taxon>Eukaryota</taxon>
        <taxon>Metazoa</taxon>
        <taxon>Ecdysozoa</taxon>
        <taxon>Arthropoda</taxon>
        <taxon>Hexapoda</taxon>
        <taxon>Insecta</taxon>
        <taxon>Pterygota</taxon>
        <taxon>Neoptera</taxon>
        <taxon>Paraneoptera</taxon>
        <taxon>Hemiptera</taxon>
        <taxon>Sternorrhyncha</taxon>
        <taxon>Aphidomorpha</taxon>
        <taxon>Aphidoidea</taxon>
        <taxon>Aphididae</taxon>
        <taxon>Lachninae</taxon>
        <taxon>Cinara</taxon>
    </lineage>
</organism>
<evidence type="ECO:0000256" key="2">
    <source>
        <dbReference type="PROSITE-ProRule" id="PRU00358"/>
    </source>
</evidence>
<feature type="region of interest" description="Disordered" evidence="3">
    <location>
        <begin position="120"/>
        <end position="145"/>
    </location>
</feature>
<dbReference type="InterPro" id="IPR003105">
    <property type="entry name" value="SRA_YDG"/>
</dbReference>
<accession>A0A5E4MLN4</accession>
<dbReference type="Gene3D" id="2.30.280.10">
    <property type="entry name" value="SRA-YDG"/>
    <property type="match status" value="1"/>
</dbReference>
<sequence length="189" mass="21886">MNQVLTRSNRALALNCDSELNVNGAKAKNWIKGKPVRVIRSSNSKHSKYAPELGYRYDGLYKVDSYFPVRGLSGYIVWRYVLKRDDPAPAPWTQESTDNMAKKGREIIFPENYNIKTTIKQEKRPFKENEESNEPTSGSSKTEGITDGMKKKIKLMYTLKPELEDFIRYDTENEKRWAECMGFLDKGKK</sequence>
<feature type="domain" description="YDG" evidence="4">
    <location>
        <begin position="1"/>
        <end position="84"/>
    </location>
</feature>
<name>A0A5E4MLN4_9HEMI</name>
<evidence type="ECO:0000313" key="5">
    <source>
        <dbReference type="EMBL" id="VVC31263.1"/>
    </source>
</evidence>
<dbReference type="InterPro" id="IPR036987">
    <property type="entry name" value="SRA-YDG_sf"/>
</dbReference>
<evidence type="ECO:0000259" key="4">
    <source>
        <dbReference type="PROSITE" id="PS51015"/>
    </source>
</evidence>